<evidence type="ECO:0000313" key="2">
    <source>
        <dbReference type="Proteomes" id="UP001489719"/>
    </source>
</evidence>
<protein>
    <submittedName>
        <fullName evidence="1">Uncharacterized protein</fullName>
    </submittedName>
</protein>
<dbReference type="EMBL" id="MU970129">
    <property type="protein sequence ID" value="KAK9320431.1"/>
    <property type="molecule type" value="Genomic_DNA"/>
</dbReference>
<sequence length="422" mass="47644">MGFNGIRIPSRFSGMSRVGFAGDDDSSRGDVNDYDDECGFLQPLHIGSDKVYQFTDDKRDEIGRTVDVKMKAPARTYRRNQSDQISNYKVQNVIQRSELCDTLEAMRMRDNKVFVIKIISKKGVAVRQANSGMSFSVDFFSDALQYVSTIPGSKVPPVVLPRRIFEDPDAVYFVFDYYEEIKSDALSSAEAKQVLLDAKRFLIELGYRARDAKAMEPVKQGGRTCIVLDIVEVVKVDGKASRDANANGLNFNHDRRAARNSVDNQEMAKPSISVDDVGLRRYWIDMSNIPYTSTSTSQCKIEACNGRIELYFYGDRQHFAVVSTRHNDIRVEIKTSNTTAESYALADLPLQHLARYLYARCVVTSIRRHSVCVAVNAGTRRARLYADGRFEDSNHAGITRPGITRTNNKFRAQCERLLKDAL</sequence>
<comment type="caution">
    <text evidence="1">The sequence shown here is derived from an EMBL/GenBank/DDBJ whole genome shotgun (WGS) entry which is preliminary data.</text>
</comment>
<dbReference type="Proteomes" id="UP001489719">
    <property type="component" value="Unassembled WGS sequence"/>
</dbReference>
<gene>
    <name evidence="1" type="ORF">V1517DRAFT_329413</name>
</gene>
<proteinExistence type="predicted"/>
<reference evidence="2" key="1">
    <citation type="journal article" date="2024" name="Front. Bioeng. Biotechnol.">
        <title>Genome-scale model development and genomic sequencing of the oleaginous clade Lipomyces.</title>
        <authorList>
            <person name="Czajka J.J."/>
            <person name="Han Y."/>
            <person name="Kim J."/>
            <person name="Mondo S.J."/>
            <person name="Hofstad B.A."/>
            <person name="Robles A."/>
            <person name="Haridas S."/>
            <person name="Riley R."/>
            <person name="LaButti K."/>
            <person name="Pangilinan J."/>
            <person name="Andreopoulos W."/>
            <person name="Lipzen A."/>
            <person name="Yan J."/>
            <person name="Wang M."/>
            <person name="Ng V."/>
            <person name="Grigoriev I.V."/>
            <person name="Spatafora J.W."/>
            <person name="Magnuson J.K."/>
            <person name="Baker S.E."/>
            <person name="Pomraning K.R."/>
        </authorList>
    </citation>
    <scope>NUCLEOTIDE SEQUENCE [LARGE SCALE GENOMIC DNA]</scope>
    <source>
        <strain evidence="2">CBS 10300</strain>
    </source>
</reference>
<evidence type="ECO:0000313" key="1">
    <source>
        <dbReference type="EMBL" id="KAK9320431.1"/>
    </source>
</evidence>
<accession>A0ACC3THI1</accession>
<keyword evidence="2" id="KW-1185">Reference proteome</keyword>
<name>A0ACC3THI1_9ASCO</name>
<organism evidence="1 2">
    <name type="scientific">Lipomyces orientalis</name>
    <dbReference type="NCBI Taxonomy" id="1233043"/>
    <lineage>
        <taxon>Eukaryota</taxon>
        <taxon>Fungi</taxon>
        <taxon>Dikarya</taxon>
        <taxon>Ascomycota</taxon>
        <taxon>Saccharomycotina</taxon>
        <taxon>Lipomycetes</taxon>
        <taxon>Lipomycetales</taxon>
        <taxon>Lipomycetaceae</taxon>
        <taxon>Lipomyces</taxon>
    </lineage>
</organism>